<dbReference type="PANTHER" id="PTHR30469">
    <property type="entry name" value="MULTIDRUG RESISTANCE PROTEIN MDTA"/>
    <property type="match status" value="1"/>
</dbReference>
<name>A0AB35WNZ9_9PSED</name>
<organism evidence="3 4">
    <name type="scientific">Pseudomonas auratipiscis</name>
    <dbReference type="NCBI Taxonomy" id="3115853"/>
    <lineage>
        <taxon>Bacteria</taxon>
        <taxon>Pseudomonadati</taxon>
        <taxon>Pseudomonadota</taxon>
        <taxon>Gammaproteobacteria</taxon>
        <taxon>Pseudomonadales</taxon>
        <taxon>Pseudomonadaceae</taxon>
        <taxon>Pseudomonas</taxon>
    </lineage>
</organism>
<evidence type="ECO:0000313" key="3">
    <source>
        <dbReference type="EMBL" id="MEE1864924.1"/>
    </source>
</evidence>
<keyword evidence="2" id="KW-0732">Signal</keyword>
<dbReference type="Gene3D" id="2.40.30.170">
    <property type="match status" value="1"/>
</dbReference>
<protein>
    <submittedName>
        <fullName evidence="3">Efflux RND transporter periplasmic adaptor subunit</fullName>
    </submittedName>
</protein>
<dbReference type="SUPFAM" id="SSF111369">
    <property type="entry name" value="HlyD-like secretion proteins"/>
    <property type="match status" value="1"/>
</dbReference>
<dbReference type="InterPro" id="IPR006143">
    <property type="entry name" value="RND_pump_MFP"/>
</dbReference>
<dbReference type="GO" id="GO:0015562">
    <property type="term" value="F:efflux transmembrane transporter activity"/>
    <property type="evidence" value="ECO:0007669"/>
    <property type="project" value="TreeGrafter"/>
</dbReference>
<accession>A0AB35WNZ9</accession>
<evidence type="ECO:0000256" key="2">
    <source>
        <dbReference type="SAM" id="SignalP"/>
    </source>
</evidence>
<reference evidence="3 4" key="1">
    <citation type="submission" date="2024-01" db="EMBL/GenBank/DDBJ databases">
        <title>Unpublished Manusciprt.</title>
        <authorList>
            <person name="Duman M."/>
            <person name="Valdes E.G."/>
            <person name="Ajmi N."/>
            <person name="Altun S."/>
            <person name="Saticioglu I.B."/>
        </authorList>
    </citation>
    <scope>NUCLEOTIDE SEQUENCE [LARGE SCALE GENOMIC DNA]</scope>
    <source>
        <strain evidence="3 4">120P</strain>
    </source>
</reference>
<dbReference type="Proteomes" id="UP001307839">
    <property type="component" value="Unassembled WGS sequence"/>
</dbReference>
<dbReference type="NCBIfam" id="TIGR01730">
    <property type="entry name" value="RND_mfp"/>
    <property type="match status" value="1"/>
</dbReference>
<comment type="similarity">
    <text evidence="1">Belongs to the membrane fusion protein (MFP) (TC 8.A.1) family.</text>
</comment>
<sequence>MPYNLERSLLAVLLSLILSPAVADETAPLPSSNEPSTIRVLLVAGLETTLSSQMAGTLGEFKAALGQHVAKDAVLARFDCAEAQARSRVAAAELTMARQNLEAKRNLRKLDAVGDLEVNMANTEVQKADGARAMAQAQSGYCVVQAPFAGRVAKVHAKPFQTVAAGTPLFDLVSDGALKVRLNVPSSLLPQLKANQALEVNILETGKAYPAHVSAINARVDAVAQTVELEARLDAAHPDLIAGMSGTARFPGAND</sequence>
<comment type="caution">
    <text evidence="3">The sequence shown here is derived from an EMBL/GenBank/DDBJ whole genome shotgun (WGS) entry which is preliminary data.</text>
</comment>
<dbReference type="AlphaFoldDB" id="A0AB35WNZ9"/>
<dbReference type="GO" id="GO:1990281">
    <property type="term" value="C:efflux pump complex"/>
    <property type="evidence" value="ECO:0007669"/>
    <property type="project" value="TreeGrafter"/>
</dbReference>
<dbReference type="RefSeq" id="WP_330078556.1">
    <property type="nucleotide sequence ID" value="NZ_JAZDCU010000001.1"/>
</dbReference>
<gene>
    <name evidence="3" type="ORF">V0R53_00805</name>
</gene>
<evidence type="ECO:0000313" key="4">
    <source>
        <dbReference type="Proteomes" id="UP001307839"/>
    </source>
</evidence>
<dbReference type="Gene3D" id="2.40.50.100">
    <property type="match status" value="1"/>
</dbReference>
<dbReference type="EMBL" id="JAZDQP010000001">
    <property type="protein sequence ID" value="MEE1864924.1"/>
    <property type="molecule type" value="Genomic_DNA"/>
</dbReference>
<feature type="chain" id="PRO_5044349400" evidence="2">
    <location>
        <begin position="24"/>
        <end position="255"/>
    </location>
</feature>
<keyword evidence="4" id="KW-1185">Reference proteome</keyword>
<feature type="signal peptide" evidence="2">
    <location>
        <begin position="1"/>
        <end position="23"/>
    </location>
</feature>
<evidence type="ECO:0000256" key="1">
    <source>
        <dbReference type="ARBA" id="ARBA00009477"/>
    </source>
</evidence>
<proteinExistence type="inferred from homology"/>